<accession>A0A833WA44</accession>
<dbReference type="Proteomes" id="UP000655588">
    <property type="component" value="Unassembled WGS sequence"/>
</dbReference>
<dbReference type="AlphaFoldDB" id="A0A833WA44"/>
<keyword evidence="3" id="KW-1185">Reference proteome</keyword>
<evidence type="ECO:0000313" key="2">
    <source>
        <dbReference type="EMBL" id="KAF3429537.1"/>
    </source>
</evidence>
<organism evidence="2 3">
    <name type="scientific">Frieseomelitta varia</name>
    <dbReference type="NCBI Taxonomy" id="561572"/>
    <lineage>
        <taxon>Eukaryota</taxon>
        <taxon>Metazoa</taxon>
        <taxon>Ecdysozoa</taxon>
        <taxon>Arthropoda</taxon>
        <taxon>Hexapoda</taxon>
        <taxon>Insecta</taxon>
        <taxon>Pterygota</taxon>
        <taxon>Neoptera</taxon>
        <taxon>Endopterygota</taxon>
        <taxon>Hymenoptera</taxon>
        <taxon>Apocrita</taxon>
        <taxon>Aculeata</taxon>
        <taxon>Apoidea</taxon>
        <taxon>Anthophila</taxon>
        <taxon>Apidae</taxon>
        <taxon>Frieseomelitta</taxon>
    </lineage>
</organism>
<dbReference type="EMBL" id="WNWW01000157">
    <property type="protein sequence ID" value="KAF3429537.1"/>
    <property type="molecule type" value="Genomic_DNA"/>
</dbReference>
<protein>
    <submittedName>
        <fullName evidence="2">Uncharacterized protein</fullName>
    </submittedName>
</protein>
<evidence type="ECO:0000313" key="3">
    <source>
        <dbReference type="Proteomes" id="UP000655588"/>
    </source>
</evidence>
<reference evidence="2" key="1">
    <citation type="submission" date="2019-11" db="EMBL/GenBank/DDBJ databases">
        <title>The nuclear and mitochondrial genomes of Frieseomelitta varia - a highly eusocial stingless bee (Meliponini) with a permanently sterile worker caste.</title>
        <authorList>
            <person name="Freitas F.C.P."/>
            <person name="Lourenco A.P."/>
            <person name="Nunes F.M.F."/>
            <person name="Paschoal A.R."/>
            <person name="Abreu F.C.P."/>
            <person name="Barbin F.O."/>
            <person name="Bataglia L."/>
            <person name="Cardoso-Junior C.A.M."/>
            <person name="Cervoni M.S."/>
            <person name="Silva S.R."/>
            <person name="Dalarmi F."/>
            <person name="Del Lama M.A."/>
            <person name="Depintor T.S."/>
            <person name="Ferreira K.M."/>
            <person name="Goria P.S."/>
            <person name="Jaskot M.C."/>
            <person name="Lago D.C."/>
            <person name="Luna-Lucena D."/>
            <person name="Moda L.M."/>
            <person name="Nascimento L."/>
            <person name="Pedrino M."/>
            <person name="Rabico F.O."/>
            <person name="Sanches F.C."/>
            <person name="Santos D.E."/>
            <person name="Santos C.G."/>
            <person name="Vieira J."/>
            <person name="Lopes T.F."/>
            <person name="Barchuk A.R."/>
            <person name="Hartfelder K."/>
            <person name="Simoes Z.L.P."/>
            <person name="Bitondi M.M.G."/>
            <person name="Pinheiro D.G."/>
        </authorList>
    </citation>
    <scope>NUCLEOTIDE SEQUENCE</scope>
    <source>
        <strain evidence="2">USP_RPSP 00005682</strain>
        <tissue evidence="2">Whole individual</tissue>
    </source>
</reference>
<feature type="region of interest" description="Disordered" evidence="1">
    <location>
        <begin position="212"/>
        <end position="232"/>
    </location>
</feature>
<evidence type="ECO:0000256" key="1">
    <source>
        <dbReference type="SAM" id="MobiDB-lite"/>
    </source>
</evidence>
<comment type="caution">
    <text evidence="2">The sequence shown here is derived from an EMBL/GenBank/DDBJ whole genome shotgun (WGS) entry which is preliminary data.</text>
</comment>
<proteinExistence type="predicted"/>
<name>A0A833WA44_9HYME</name>
<feature type="compositionally biased region" description="Polar residues" evidence="1">
    <location>
        <begin position="220"/>
        <end position="232"/>
    </location>
</feature>
<gene>
    <name evidence="2" type="ORF">E2986_00703</name>
</gene>
<sequence length="232" mass="26475">MPQILRRKKAKRSQKRVLVKRRHFLTSFHETKSYKPCEFCEKYMFAICVICKQLQNNNNLLAKALSKERHESQLLFSQNVALIAEVQDLGLACNKRDAIISNVLKNAKEMLKMLVTMSGYLTNTIASCQEFAESVTTNMQMTYNSNGHRYVEKKILSEKESLKRLSIKSPTRGVVKPMVSGYTITKPTINLSRLNMQHINNSSNLSIIPEIRTPPRNQELDNSISPNGVSIK</sequence>